<feature type="signal peptide" evidence="2">
    <location>
        <begin position="1"/>
        <end position="22"/>
    </location>
</feature>
<evidence type="ECO:0000313" key="3">
    <source>
        <dbReference type="EMBL" id="MBC6450580.1"/>
    </source>
</evidence>
<accession>A0ABR7LCZ0</accession>
<dbReference type="EMBL" id="JABVED010000017">
    <property type="protein sequence ID" value="MBC6450580.1"/>
    <property type="molecule type" value="Genomic_DNA"/>
</dbReference>
<name>A0ABR7LCZ0_9PSEU</name>
<protein>
    <submittedName>
        <fullName evidence="3">Uncharacterized protein</fullName>
    </submittedName>
</protein>
<comment type="caution">
    <text evidence="3">The sequence shown here is derived from an EMBL/GenBank/DDBJ whole genome shotgun (WGS) entry which is preliminary data.</text>
</comment>
<keyword evidence="4" id="KW-1185">Reference proteome</keyword>
<reference evidence="3 4" key="1">
    <citation type="submission" date="2020-06" db="EMBL/GenBank/DDBJ databases">
        <title>Actinokineospora xiongansis sp. nov., isolated from soil of Baiyangdian.</title>
        <authorList>
            <person name="Zhang X."/>
        </authorList>
    </citation>
    <scope>NUCLEOTIDE SEQUENCE [LARGE SCALE GENOMIC DNA]</scope>
    <source>
        <strain evidence="3 4">HBU206404</strain>
    </source>
</reference>
<proteinExistence type="predicted"/>
<evidence type="ECO:0000256" key="2">
    <source>
        <dbReference type="SAM" id="SignalP"/>
    </source>
</evidence>
<feature type="compositionally biased region" description="Low complexity" evidence="1">
    <location>
        <begin position="327"/>
        <end position="337"/>
    </location>
</feature>
<dbReference type="RefSeq" id="WP_187223673.1">
    <property type="nucleotide sequence ID" value="NZ_JABVED010000017.1"/>
</dbReference>
<gene>
    <name evidence="3" type="ORF">GPZ80_25815</name>
</gene>
<dbReference type="Proteomes" id="UP000734823">
    <property type="component" value="Unassembled WGS sequence"/>
</dbReference>
<feature type="region of interest" description="Disordered" evidence="1">
    <location>
        <begin position="327"/>
        <end position="374"/>
    </location>
</feature>
<keyword evidence="2" id="KW-0732">Signal</keyword>
<evidence type="ECO:0000256" key="1">
    <source>
        <dbReference type="SAM" id="MobiDB-lite"/>
    </source>
</evidence>
<evidence type="ECO:0000313" key="4">
    <source>
        <dbReference type="Proteomes" id="UP000734823"/>
    </source>
</evidence>
<sequence>MAAIVLAIAIPLITAAPADATAQEVTAQTRAQPAGVTAYWTTTIGDDGSIAGRLNEVHGDLYWRAGQDHTLPAYWSIDGINANGQYAITEYNSGTYRALRQESDGSRVLVDATPNTSAYAINNGGSVLVGRFGTATSYLIWSGGTLRTVPAATPIAAGAAAVQRLNDIGQLVPATDQRLWRCDLTQCVELPVPAGHTIGRIVDIDNSGRIVGDLSANDVAYPAMWTGTSVRLLNTDGRGGAVEDVNNQGYVVGRMMTATGSRAVLWGSGSLRVRLALAEAVNTGATAVNEANDVVFYDRPIINGKGYLCAYLWRSAEVIALPRHTVTTSTHPTSPTTAKWSEHPGRPPRSATTHRPWARATERRCGRPADLNTD</sequence>
<organism evidence="3 4">
    <name type="scientific">Actinokineospora xionganensis</name>
    <dbReference type="NCBI Taxonomy" id="2684470"/>
    <lineage>
        <taxon>Bacteria</taxon>
        <taxon>Bacillati</taxon>
        <taxon>Actinomycetota</taxon>
        <taxon>Actinomycetes</taxon>
        <taxon>Pseudonocardiales</taxon>
        <taxon>Pseudonocardiaceae</taxon>
        <taxon>Actinokineospora</taxon>
    </lineage>
</organism>
<feature type="chain" id="PRO_5046147070" evidence="2">
    <location>
        <begin position="23"/>
        <end position="374"/>
    </location>
</feature>